<dbReference type="PANTHER" id="PTHR12318">
    <property type="entry name" value="TESTOSTERONE-REGULATED PROTEIN RP2"/>
    <property type="match status" value="1"/>
</dbReference>
<sequence length="232" mass="24766">MSREVVVREAATTVLLRDAAQRGPDQLEVLLLRRHASHVFGANAYVFPGGAIDEADSDTALAARCISGTEQAATAGGSVGLAASMAAIRECFEEAGLLVGCVARGDESQRDALRVALNDQTRAWADVAAVLDLRFTLDDLRYFAHWTTPAGPPKRYSTRFFAAAAPDGEALCDGHETTHVWWASPAEAVTAHDRGEITLMTPTRATLETLRNYDNVDDALAGLVETAAALRA</sequence>
<evidence type="ECO:0000313" key="9">
    <source>
        <dbReference type="Proteomes" id="UP001460888"/>
    </source>
</evidence>
<accession>A0ABV2AZM3</accession>
<dbReference type="SUPFAM" id="SSF55811">
    <property type="entry name" value="Nudix"/>
    <property type="match status" value="1"/>
</dbReference>
<keyword evidence="3" id="KW-0479">Metal-binding</keyword>
<dbReference type="GO" id="GO:0016787">
    <property type="term" value="F:hydrolase activity"/>
    <property type="evidence" value="ECO:0007669"/>
    <property type="project" value="UniProtKB-KW"/>
</dbReference>
<keyword evidence="4 8" id="KW-0378">Hydrolase</keyword>
<dbReference type="InterPro" id="IPR015797">
    <property type="entry name" value="NUDIX_hydrolase-like_dom_sf"/>
</dbReference>
<evidence type="ECO:0000256" key="3">
    <source>
        <dbReference type="ARBA" id="ARBA00022723"/>
    </source>
</evidence>
<keyword evidence="6" id="KW-0464">Manganese</keyword>
<reference evidence="8 9" key="1">
    <citation type="submission" date="2013-03" db="EMBL/GenBank/DDBJ databases">
        <title>Salinisphaera dokdonensis CL-ES53 Genome Sequencing.</title>
        <authorList>
            <person name="Li C."/>
            <person name="Lai Q."/>
            <person name="Shao Z."/>
        </authorList>
    </citation>
    <scope>NUCLEOTIDE SEQUENCE [LARGE SCALE GENOMIC DNA]</scope>
    <source>
        <strain evidence="8 9">CL-ES53</strain>
    </source>
</reference>
<evidence type="ECO:0000256" key="6">
    <source>
        <dbReference type="ARBA" id="ARBA00023211"/>
    </source>
</evidence>
<dbReference type="PROSITE" id="PS51462">
    <property type="entry name" value="NUDIX"/>
    <property type="match status" value="1"/>
</dbReference>
<comment type="caution">
    <text evidence="8">The sequence shown here is derived from an EMBL/GenBank/DDBJ whole genome shotgun (WGS) entry which is preliminary data.</text>
</comment>
<keyword evidence="9" id="KW-1185">Reference proteome</keyword>
<dbReference type="RefSeq" id="WP_353109765.1">
    <property type="nucleotide sequence ID" value="NZ_APND01000001.1"/>
</dbReference>
<name>A0ABV2AZM3_9GAMM</name>
<comment type="cofactor">
    <cofactor evidence="1">
        <name>Mn(2+)</name>
        <dbReference type="ChEBI" id="CHEBI:29035"/>
    </cofactor>
</comment>
<dbReference type="InterPro" id="IPR039121">
    <property type="entry name" value="NUDT19"/>
</dbReference>
<dbReference type="PANTHER" id="PTHR12318:SF0">
    <property type="entry name" value="ACYL-COENZYME A DIPHOSPHATASE NUDT19"/>
    <property type="match status" value="1"/>
</dbReference>
<dbReference type="EMBL" id="APND01000001">
    <property type="protein sequence ID" value="MES1928599.1"/>
    <property type="molecule type" value="Genomic_DNA"/>
</dbReference>
<comment type="cofactor">
    <cofactor evidence="2">
        <name>Mg(2+)</name>
        <dbReference type="ChEBI" id="CHEBI:18420"/>
    </cofactor>
</comment>
<evidence type="ECO:0000259" key="7">
    <source>
        <dbReference type="PROSITE" id="PS51462"/>
    </source>
</evidence>
<evidence type="ECO:0000256" key="4">
    <source>
        <dbReference type="ARBA" id="ARBA00022801"/>
    </source>
</evidence>
<protein>
    <submittedName>
        <fullName evidence="8">NUDIX hydrolase</fullName>
    </submittedName>
</protein>
<evidence type="ECO:0000256" key="1">
    <source>
        <dbReference type="ARBA" id="ARBA00001936"/>
    </source>
</evidence>
<evidence type="ECO:0000313" key="8">
    <source>
        <dbReference type="EMBL" id="MES1928599.1"/>
    </source>
</evidence>
<organism evidence="8 9">
    <name type="scientific">Salinisphaera dokdonensis CL-ES53</name>
    <dbReference type="NCBI Taxonomy" id="1304272"/>
    <lineage>
        <taxon>Bacteria</taxon>
        <taxon>Pseudomonadati</taxon>
        <taxon>Pseudomonadota</taxon>
        <taxon>Gammaproteobacteria</taxon>
        <taxon>Salinisphaerales</taxon>
        <taxon>Salinisphaeraceae</taxon>
        <taxon>Salinisphaera</taxon>
    </lineage>
</organism>
<proteinExistence type="predicted"/>
<keyword evidence="5" id="KW-0460">Magnesium</keyword>
<dbReference type="Proteomes" id="UP001460888">
    <property type="component" value="Unassembled WGS sequence"/>
</dbReference>
<dbReference type="CDD" id="cd18870">
    <property type="entry name" value="NUDIX_AcylCoAdiphos_Nudt19"/>
    <property type="match status" value="1"/>
</dbReference>
<dbReference type="InterPro" id="IPR000086">
    <property type="entry name" value="NUDIX_hydrolase_dom"/>
</dbReference>
<feature type="domain" description="Nudix hydrolase" evidence="7">
    <location>
        <begin position="6"/>
        <end position="206"/>
    </location>
</feature>
<dbReference type="Gene3D" id="3.90.79.10">
    <property type="entry name" value="Nucleoside Triphosphate Pyrophosphohydrolase"/>
    <property type="match status" value="1"/>
</dbReference>
<evidence type="ECO:0000256" key="2">
    <source>
        <dbReference type="ARBA" id="ARBA00001946"/>
    </source>
</evidence>
<gene>
    <name evidence="8" type="ORF">SADO_05050</name>
</gene>
<evidence type="ECO:0000256" key="5">
    <source>
        <dbReference type="ARBA" id="ARBA00022842"/>
    </source>
</evidence>